<sequence>MMCILVYYRGDVAVEANMESIDSWKNLEEIIHVSDGAMVARRDLAAQIPLKQLFGSMVDPIPTRAEVAGASEANRDAVQLPNWIPPNWNFWFYMENGKMASLLSRSRPDLPILAFTSSFSVHRRFNLQWGLIPFYLLSFFPCDVKASNLKGTFLAS</sequence>
<dbReference type="GO" id="GO:0004743">
    <property type="term" value="F:pyruvate kinase activity"/>
    <property type="evidence" value="ECO:0007669"/>
    <property type="project" value="InterPro"/>
</dbReference>
<dbReference type="GO" id="GO:0030955">
    <property type="term" value="F:potassium ion binding"/>
    <property type="evidence" value="ECO:0007669"/>
    <property type="project" value="InterPro"/>
</dbReference>
<dbReference type="PANTHER" id="PTHR11817">
    <property type="entry name" value="PYRUVATE KINASE"/>
    <property type="match status" value="1"/>
</dbReference>
<evidence type="ECO:0000313" key="3">
    <source>
        <dbReference type="Proteomes" id="UP000886885"/>
    </source>
</evidence>
<proteinExistence type="predicted"/>
<name>A0A8X8CSW9_POPTO</name>
<dbReference type="GO" id="GO:0000287">
    <property type="term" value="F:magnesium ion binding"/>
    <property type="evidence" value="ECO:0007669"/>
    <property type="project" value="InterPro"/>
</dbReference>
<evidence type="ECO:0000259" key="1">
    <source>
        <dbReference type="Pfam" id="PF02887"/>
    </source>
</evidence>
<keyword evidence="3" id="KW-1185">Reference proteome</keyword>
<dbReference type="InterPro" id="IPR001697">
    <property type="entry name" value="Pyr_Knase"/>
</dbReference>
<dbReference type="AlphaFoldDB" id="A0A8X8CSW9"/>
<dbReference type="Pfam" id="PF02887">
    <property type="entry name" value="PK_C"/>
    <property type="match status" value="1"/>
</dbReference>
<dbReference type="InterPro" id="IPR015795">
    <property type="entry name" value="Pyrv_Knase_C"/>
</dbReference>
<protein>
    <recommendedName>
        <fullName evidence="1">Pyruvate kinase C-terminal domain-containing protein</fullName>
    </recommendedName>
</protein>
<evidence type="ECO:0000313" key="2">
    <source>
        <dbReference type="EMBL" id="KAG6774531.1"/>
    </source>
</evidence>
<gene>
    <name evidence="2" type="ORF">POTOM_021886</name>
</gene>
<dbReference type="OrthoDB" id="108365at2759"/>
<organism evidence="2 3">
    <name type="scientific">Populus tomentosa</name>
    <name type="common">Chinese white poplar</name>
    <dbReference type="NCBI Taxonomy" id="118781"/>
    <lineage>
        <taxon>Eukaryota</taxon>
        <taxon>Viridiplantae</taxon>
        <taxon>Streptophyta</taxon>
        <taxon>Embryophyta</taxon>
        <taxon>Tracheophyta</taxon>
        <taxon>Spermatophyta</taxon>
        <taxon>Magnoliopsida</taxon>
        <taxon>eudicotyledons</taxon>
        <taxon>Gunneridae</taxon>
        <taxon>Pentapetalae</taxon>
        <taxon>rosids</taxon>
        <taxon>fabids</taxon>
        <taxon>Malpighiales</taxon>
        <taxon>Salicaceae</taxon>
        <taxon>Saliceae</taxon>
        <taxon>Populus</taxon>
    </lineage>
</organism>
<accession>A0A8X8CSW9</accession>
<comment type="caution">
    <text evidence="2">The sequence shown here is derived from an EMBL/GenBank/DDBJ whole genome shotgun (WGS) entry which is preliminary data.</text>
</comment>
<dbReference type="Proteomes" id="UP000886885">
    <property type="component" value="Chromosome 5D"/>
</dbReference>
<dbReference type="EMBL" id="JAAWWB010000010">
    <property type="protein sequence ID" value="KAG6774531.1"/>
    <property type="molecule type" value="Genomic_DNA"/>
</dbReference>
<feature type="domain" description="Pyruvate kinase C-terminal" evidence="1">
    <location>
        <begin position="95"/>
        <end position="136"/>
    </location>
</feature>
<reference evidence="2" key="1">
    <citation type="journal article" date="2020" name="bioRxiv">
        <title>Hybrid origin of Populus tomentosa Carr. identified through genome sequencing and phylogenomic analysis.</title>
        <authorList>
            <person name="An X."/>
            <person name="Gao K."/>
            <person name="Chen Z."/>
            <person name="Li J."/>
            <person name="Yang X."/>
            <person name="Yang X."/>
            <person name="Zhou J."/>
            <person name="Guo T."/>
            <person name="Zhao T."/>
            <person name="Huang S."/>
            <person name="Miao D."/>
            <person name="Khan W.U."/>
            <person name="Rao P."/>
            <person name="Ye M."/>
            <person name="Lei B."/>
            <person name="Liao W."/>
            <person name="Wang J."/>
            <person name="Ji L."/>
            <person name="Li Y."/>
            <person name="Guo B."/>
            <person name="Mustafa N.S."/>
            <person name="Li S."/>
            <person name="Yun Q."/>
            <person name="Keller S.R."/>
            <person name="Mao J."/>
            <person name="Zhang R."/>
            <person name="Strauss S.H."/>
        </authorList>
    </citation>
    <scope>NUCLEOTIDE SEQUENCE</scope>
    <source>
        <strain evidence="2">GM15</strain>
        <tissue evidence="2">Leaf</tissue>
    </source>
</reference>